<dbReference type="InterPro" id="IPR017853">
    <property type="entry name" value="GH"/>
</dbReference>
<evidence type="ECO:0000259" key="5">
    <source>
        <dbReference type="Pfam" id="PF03537"/>
    </source>
</evidence>
<proteinExistence type="predicted"/>
<dbReference type="SUPFAM" id="SSF51445">
    <property type="entry name" value="(Trans)glycosidases"/>
    <property type="match status" value="1"/>
</dbReference>
<dbReference type="PANTHER" id="PTHR35273:SF2">
    <property type="entry name" value="ALPHA-GALACTOSIDASE"/>
    <property type="match status" value="1"/>
</dbReference>
<dbReference type="EC" id="3.2.1.22" evidence="2"/>
<organism evidence="6 7">
    <name type="scientific">Podospora didyma</name>
    <dbReference type="NCBI Taxonomy" id="330526"/>
    <lineage>
        <taxon>Eukaryota</taxon>
        <taxon>Fungi</taxon>
        <taxon>Dikarya</taxon>
        <taxon>Ascomycota</taxon>
        <taxon>Pezizomycotina</taxon>
        <taxon>Sordariomycetes</taxon>
        <taxon>Sordariomycetidae</taxon>
        <taxon>Sordariales</taxon>
        <taxon>Podosporaceae</taxon>
        <taxon>Podospora</taxon>
    </lineage>
</organism>
<keyword evidence="4" id="KW-0812">Transmembrane</keyword>
<evidence type="ECO:0000256" key="4">
    <source>
        <dbReference type="SAM" id="Phobius"/>
    </source>
</evidence>
<dbReference type="InterPro" id="IPR004352">
    <property type="entry name" value="GH114_TIM-barrel"/>
</dbReference>
<keyword evidence="7" id="KW-1185">Reference proteome</keyword>
<evidence type="ECO:0000256" key="2">
    <source>
        <dbReference type="ARBA" id="ARBA00012755"/>
    </source>
</evidence>
<accession>A0AAE0P8P4</accession>
<protein>
    <recommendedName>
        <fullName evidence="2">alpha-galactosidase</fullName>
        <ecNumber evidence="2">3.2.1.22</ecNumber>
    </recommendedName>
</protein>
<dbReference type="Pfam" id="PF03537">
    <property type="entry name" value="Glyco_hydro_114"/>
    <property type="match status" value="1"/>
</dbReference>
<comment type="caution">
    <text evidence="6">The sequence shown here is derived from an EMBL/GenBank/DDBJ whole genome shotgun (WGS) entry which is preliminary data.</text>
</comment>
<dbReference type="InterPro" id="IPR013785">
    <property type="entry name" value="Aldolase_TIM"/>
</dbReference>
<feature type="region of interest" description="Disordered" evidence="3">
    <location>
        <begin position="52"/>
        <end position="74"/>
    </location>
</feature>
<keyword evidence="6" id="KW-0378">Hydrolase</keyword>
<feature type="domain" description="Glycoside-hydrolase family GH114 TIM-barrel" evidence="5">
    <location>
        <begin position="83"/>
        <end position="323"/>
    </location>
</feature>
<dbReference type="Gene3D" id="3.20.20.70">
    <property type="entry name" value="Aldolase class I"/>
    <property type="match status" value="1"/>
</dbReference>
<feature type="transmembrane region" description="Helical" evidence="4">
    <location>
        <begin position="25"/>
        <end position="49"/>
    </location>
</feature>
<dbReference type="Proteomes" id="UP001285441">
    <property type="component" value="Unassembled WGS sequence"/>
</dbReference>
<keyword evidence="4" id="KW-1133">Transmembrane helix</keyword>
<reference evidence="6" key="1">
    <citation type="journal article" date="2023" name="Mol. Phylogenet. Evol.">
        <title>Genome-scale phylogeny and comparative genomics of the fungal order Sordariales.</title>
        <authorList>
            <person name="Hensen N."/>
            <person name="Bonometti L."/>
            <person name="Westerberg I."/>
            <person name="Brannstrom I.O."/>
            <person name="Guillou S."/>
            <person name="Cros-Aarteil S."/>
            <person name="Calhoun S."/>
            <person name="Haridas S."/>
            <person name="Kuo A."/>
            <person name="Mondo S."/>
            <person name="Pangilinan J."/>
            <person name="Riley R."/>
            <person name="LaButti K."/>
            <person name="Andreopoulos B."/>
            <person name="Lipzen A."/>
            <person name="Chen C."/>
            <person name="Yan M."/>
            <person name="Daum C."/>
            <person name="Ng V."/>
            <person name="Clum A."/>
            <person name="Steindorff A."/>
            <person name="Ohm R.A."/>
            <person name="Martin F."/>
            <person name="Silar P."/>
            <person name="Natvig D.O."/>
            <person name="Lalanne C."/>
            <person name="Gautier V."/>
            <person name="Ament-Velasquez S.L."/>
            <person name="Kruys A."/>
            <person name="Hutchinson M.I."/>
            <person name="Powell A.J."/>
            <person name="Barry K."/>
            <person name="Miller A.N."/>
            <person name="Grigoriev I.V."/>
            <person name="Debuchy R."/>
            <person name="Gladieux P."/>
            <person name="Hiltunen Thoren M."/>
            <person name="Johannesson H."/>
        </authorList>
    </citation>
    <scope>NUCLEOTIDE SEQUENCE</scope>
    <source>
        <strain evidence="6">CBS 232.78</strain>
    </source>
</reference>
<evidence type="ECO:0000256" key="1">
    <source>
        <dbReference type="ARBA" id="ARBA00001255"/>
    </source>
</evidence>
<dbReference type="AlphaFoldDB" id="A0AAE0P8P4"/>
<reference evidence="6" key="2">
    <citation type="submission" date="2023-06" db="EMBL/GenBank/DDBJ databases">
        <authorList>
            <consortium name="Lawrence Berkeley National Laboratory"/>
            <person name="Haridas S."/>
            <person name="Hensen N."/>
            <person name="Bonometti L."/>
            <person name="Westerberg I."/>
            <person name="Brannstrom I.O."/>
            <person name="Guillou S."/>
            <person name="Cros-Aarteil S."/>
            <person name="Calhoun S."/>
            <person name="Kuo A."/>
            <person name="Mondo S."/>
            <person name="Pangilinan J."/>
            <person name="Riley R."/>
            <person name="LaButti K."/>
            <person name="Andreopoulos B."/>
            <person name="Lipzen A."/>
            <person name="Chen C."/>
            <person name="Yanf M."/>
            <person name="Daum C."/>
            <person name="Ng V."/>
            <person name="Clum A."/>
            <person name="Steindorff A."/>
            <person name="Ohm R."/>
            <person name="Martin F."/>
            <person name="Silar P."/>
            <person name="Natvig D."/>
            <person name="Lalanne C."/>
            <person name="Gautier V."/>
            <person name="Ament-velasquez S.L."/>
            <person name="Kruys A."/>
            <person name="Hutchinson M.I."/>
            <person name="Powell A.J."/>
            <person name="Barry K."/>
            <person name="Miller A.N."/>
            <person name="Grigoriev I.V."/>
            <person name="Debuchy R."/>
            <person name="Gladieux P."/>
            <person name="Thoren M.H."/>
            <person name="Johannesson H."/>
        </authorList>
    </citation>
    <scope>NUCLEOTIDE SEQUENCE</scope>
    <source>
        <strain evidence="6">CBS 232.78</strain>
    </source>
</reference>
<sequence>MDDNCDDAKKTGLDPRPLPSKRPQLMVCAVLTAIAVVGLALGLGLGLGLKHGQGEGTPGPSPSATHSPAPSPTALWQPAVNVSWQIVLNQALAVDDTSSTVEPDVEVFDIDMFLHQNTSVVKNLHRLGKKVICYFSAGTYEPNRPDSSQFQSSDQGKALELWPDERWLNLSSPSVRSIMVSRIQIASDMGCDAIDPDNVDGYQWNNNGLDLTSIDSIKFVKFLTREANKRNLSVGLKNADDIITDVLSYVQFAVNEECADTETSKSGDTCQLTAKFIQASKPVFHIEYPASAPTVSSSDSKAACSAPDSTNFSTVLKTMDLSGWVEFCNGQTANTSVVSG</sequence>
<keyword evidence="4" id="KW-0472">Membrane</keyword>
<dbReference type="GO" id="GO:0004557">
    <property type="term" value="F:alpha-galactosidase activity"/>
    <property type="evidence" value="ECO:0007669"/>
    <property type="project" value="UniProtKB-EC"/>
</dbReference>
<name>A0AAE0P8P4_9PEZI</name>
<dbReference type="EMBL" id="JAULSW010000001">
    <property type="protein sequence ID" value="KAK3395085.1"/>
    <property type="molecule type" value="Genomic_DNA"/>
</dbReference>
<evidence type="ECO:0000313" key="7">
    <source>
        <dbReference type="Proteomes" id="UP001285441"/>
    </source>
</evidence>
<feature type="compositionally biased region" description="Low complexity" evidence="3">
    <location>
        <begin position="62"/>
        <end position="74"/>
    </location>
</feature>
<gene>
    <name evidence="6" type="ORF">B0H63DRAFT_385444</name>
</gene>
<evidence type="ECO:0000256" key="3">
    <source>
        <dbReference type="SAM" id="MobiDB-lite"/>
    </source>
</evidence>
<dbReference type="PANTHER" id="PTHR35273">
    <property type="entry name" value="ALPHA-1,4 POLYGALACTOSAMINIDASE, PUTATIVE (AFU_ORTHOLOGUE AFUA_3G07890)-RELATED"/>
    <property type="match status" value="1"/>
</dbReference>
<evidence type="ECO:0000313" key="6">
    <source>
        <dbReference type="EMBL" id="KAK3395085.1"/>
    </source>
</evidence>
<comment type="catalytic activity">
    <reaction evidence="1">
        <text>Hydrolysis of terminal, non-reducing alpha-D-galactose residues in alpha-D-galactosides, including galactose oligosaccharides, galactomannans and galactolipids.</text>
        <dbReference type="EC" id="3.2.1.22"/>
    </reaction>
</comment>